<dbReference type="SMART" id="SM00647">
    <property type="entry name" value="IBR"/>
    <property type="match status" value="2"/>
</dbReference>
<keyword evidence="11" id="KW-0833">Ubl conjugation pathway</keyword>
<evidence type="ECO:0000256" key="13">
    <source>
        <dbReference type="PROSITE-ProRule" id="PRU00047"/>
    </source>
</evidence>
<evidence type="ECO:0000256" key="10">
    <source>
        <dbReference type="ARBA" id="ARBA00022771"/>
    </source>
</evidence>
<dbReference type="GO" id="GO:0005737">
    <property type="term" value="C:cytoplasm"/>
    <property type="evidence" value="ECO:0000318"/>
    <property type="project" value="GO_Central"/>
</dbReference>
<dbReference type="OMA" id="CLCYHSF"/>
<organism evidence="17 19">
    <name type="scientific">Medicago truncatula</name>
    <name type="common">Barrel medic</name>
    <name type="synonym">Medicago tribuloides</name>
    <dbReference type="NCBI Taxonomy" id="3880"/>
    <lineage>
        <taxon>Eukaryota</taxon>
        <taxon>Viridiplantae</taxon>
        <taxon>Streptophyta</taxon>
        <taxon>Embryophyta</taxon>
        <taxon>Tracheophyta</taxon>
        <taxon>Spermatophyta</taxon>
        <taxon>Magnoliopsida</taxon>
        <taxon>eudicotyledons</taxon>
        <taxon>Gunneridae</taxon>
        <taxon>Pentapetalae</taxon>
        <taxon>rosids</taxon>
        <taxon>fabids</taxon>
        <taxon>Fabales</taxon>
        <taxon>Fabaceae</taxon>
        <taxon>Papilionoideae</taxon>
        <taxon>50 kb inversion clade</taxon>
        <taxon>NPAAA clade</taxon>
        <taxon>Hologalegina</taxon>
        <taxon>IRL clade</taxon>
        <taxon>Trifolieae</taxon>
        <taxon>Medicago</taxon>
    </lineage>
</organism>
<evidence type="ECO:0000256" key="12">
    <source>
        <dbReference type="ARBA" id="ARBA00022833"/>
    </source>
</evidence>
<evidence type="ECO:0000256" key="7">
    <source>
        <dbReference type="ARBA" id="ARBA00022679"/>
    </source>
</evidence>
<evidence type="ECO:0000256" key="8">
    <source>
        <dbReference type="ARBA" id="ARBA00022723"/>
    </source>
</evidence>
<evidence type="ECO:0000256" key="6">
    <source>
        <dbReference type="ARBA" id="ARBA00012251"/>
    </source>
</evidence>
<proteinExistence type="inferred from homology"/>
<feature type="domain" description="CCHC-type" evidence="15">
    <location>
        <begin position="212"/>
        <end position="225"/>
    </location>
</feature>
<sequence length="580" mass="67695">MEQHFYVLSESDIKRLQDADINHLSSILFVSRPVACLLLSHYNWNVTQASESWFDNQQKVRNAIGLSNETHIELGLAYSSHTLICGICLEIFSSEAIRSSWCRHSFCINCWNQYVDTHIDDHNCFKLKCPEPSCNAAVDEDMIQQLASESRKIKYDQFFFRSYVENNNNMKLKWCPAPDCCNAISYELPYHHGSSSSRINYDVTCLCYHSFCWNCGEEAHTPVDCEIVAKWMKKTSSEFKITTNGWIIANTKRCPKCKTPIEKNNGCNHMSCKCGIQFCWLCLRDFSNCRDGVNCAYTYYHQGWANNEISRKKSGTNFGNFMVKDALKHIVECRRILRWSYVYGYYLPEDENAKIEFFDHIQSIAQVVLDRLHHFAENGLRKQLLHNGSEEEFCDFRTKLTTRARVAKSYFMNLVKELDNGLEVVCVKNYAVMAFSWQLLLRRLPTRRNLVNLGMGVELSCMWSVVPNLRSLLVVGLLPTQNHVLNHMTCKCGFQFCWLCLHSPCICNGSNRLQQVQEFQEIFGNEKKGSSTYLNFKDAWKQVIECRRVMRWSYVYEYYLPEDENAKIEFFDHIQLGFKY</sequence>
<accession>G7JPH6</accession>
<evidence type="ECO:0000256" key="4">
    <source>
        <dbReference type="ARBA" id="ARBA00004906"/>
    </source>
</evidence>
<reference evidence="17 19" key="2">
    <citation type="journal article" date="2014" name="BMC Genomics">
        <title>An improved genome release (version Mt4.0) for the model legume Medicago truncatula.</title>
        <authorList>
            <person name="Tang H."/>
            <person name="Krishnakumar V."/>
            <person name="Bidwell S."/>
            <person name="Rosen B."/>
            <person name="Chan A."/>
            <person name="Zhou S."/>
            <person name="Gentzbittel L."/>
            <person name="Childs K.L."/>
            <person name="Yandell M."/>
            <person name="Gundlach H."/>
            <person name="Mayer K.F."/>
            <person name="Schwartz D.C."/>
            <person name="Town C.D."/>
        </authorList>
    </citation>
    <scope>GENOME REANNOTATION</scope>
    <source>
        <strain evidence="18 19">cv. Jemalong A17</strain>
    </source>
</reference>
<dbReference type="InterPro" id="IPR044066">
    <property type="entry name" value="TRIAD_supradom"/>
</dbReference>
<dbReference type="InterPro" id="IPR031127">
    <property type="entry name" value="E3_UB_ligase_RBR"/>
</dbReference>
<dbReference type="GO" id="GO:0016567">
    <property type="term" value="P:protein ubiquitination"/>
    <property type="evidence" value="ECO:0007669"/>
    <property type="project" value="UniProtKB-UniPathway"/>
</dbReference>
<keyword evidence="19" id="KW-1185">Reference proteome</keyword>
<dbReference type="HOGENOM" id="CLU_470428_0_0_1"/>
<dbReference type="GO" id="GO:0031624">
    <property type="term" value="F:ubiquitin conjugating enzyme binding"/>
    <property type="evidence" value="ECO:0000318"/>
    <property type="project" value="GO_Central"/>
</dbReference>
<dbReference type="AlphaFoldDB" id="G7JPH6"/>
<dbReference type="PROSITE" id="PS50158">
    <property type="entry name" value="ZF_CCHC"/>
    <property type="match status" value="1"/>
</dbReference>
<dbReference type="EnsemblPlants" id="AES89443">
    <property type="protein sequence ID" value="AES89443"/>
    <property type="gene ID" value="MTR_4g075010"/>
</dbReference>
<dbReference type="SUPFAM" id="SSF57850">
    <property type="entry name" value="RING/U-box"/>
    <property type="match status" value="4"/>
</dbReference>
<dbReference type="GO" id="GO:0008270">
    <property type="term" value="F:zinc ion binding"/>
    <property type="evidence" value="ECO:0007669"/>
    <property type="project" value="UniProtKB-KW"/>
</dbReference>
<dbReference type="UniPathway" id="UPA00143"/>
<dbReference type="InterPro" id="IPR001878">
    <property type="entry name" value="Znf_CCHC"/>
</dbReference>
<comment type="pathway">
    <text evidence="4">Protein modification; protein ubiquitination.</text>
</comment>
<dbReference type="GO" id="GO:0006511">
    <property type="term" value="P:ubiquitin-dependent protein catabolic process"/>
    <property type="evidence" value="ECO:0000318"/>
    <property type="project" value="GO_Central"/>
</dbReference>
<keyword evidence="8" id="KW-0479">Metal-binding</keyword>
<evidence type="ECO:0000256" key="9">
    <source>
        <dbReference type="ARBA" id="ARBA00022737"/>
    </source>
</evidence>
<dbReference type="Proteomes" id="UP000002051">
    <property type="component" value="Chromosome 4"/>
</dbReference>
<comment type="cofactor">
    <cofactor evidence="2">
        <name>Zn(2+)</name>
        <dbReference type="ChEBI" id="CHEBI:29105"/>
    </cofactor>
</comment>
<evidence type="ECO:0000256" key="11">
    <source>
        <dbReference type="ARBA" id="ARBA00022786"/>
    </source>
</evidence>
<dbReference type="GO" id="GO:0061630">
    <property type="term" value="F:ubiquitin protein ligase activity"/>
    <property type="evidence" value="ECO:0000318"/>
    <property type="project" value="GO_Central"/>
</dbReference>
<evidence type="ECO:0000256" key="2">
    <source>
        <dbReference type="ARBA" id="ARBA00001947"/>
    </source>
</evidence>
<dbReference type="InterPro" id="IPR001841">
    <property type="entry name" value="Znf_RING"/>
</dbReference>
<comment type="function">
    <text evidence="3">Might act as an E3 ubiquitin-protein ligase, or as part of E3 complex, which accepts ubiquitin from specific E2 ubiquitin-conjugating enzymes and then transfers it to substrates.</text>
</comment>
<protein>
    <recommendedName>
        <fullName evidence="6">RBR-type E3 ubiquitin transferase</fullName>
        <ecNumber evidence="6">2.3.2.31</ecNumber>
    </recommendedName>
</protein>
<dbReference type="PROSITE" id="PS50089">
    <property type="entry name" value="ZF_RING_2"/>
    <property type="match status" value="1"/>
</dbReference>
<reference evidence="18" key="3">
    <citation type="submission" date="2015-04" db="UniProtKB">
        <authorList>
            <consortium name="EnsemblPlants"/>
        </authorList>
    </citation>
    <scope>IDENTIFICATION</scope>
    <source>
        <strain evidence="18">cv. Jemalong A17</strain>
    </source>
</reference>
<dbReference type="STRING" id="3880.G7JPH6"/>
<feature type="domain" description="RING-type" evidence="16">
    <location>
        <begin position="81"/>
        <end position="301"/>
    </location>
</feature>
<dbReference type="eggNOG" id="KOG1815">
    <property type="taxonomic scope" value="Eukaryota"/>
</dbReference>
<feature type="domain" description="RING-type" evidence="14">
    <location>
        <begin position="85"/>
        <end position="130"/>
    </location>
</feature>
<dbReference type="GO" id="GO:0000151">
    <property type="term" value="C:ubiquitin ligase complex"/>
    <property type="evidence" value="ECO:0000318"/>
    <property type="project" value="GO_Central"/>
</dbReference>
<comment type="catalytic activity">
    <reaction evidence="1">
        <text>[E2 ubiquitin-conjugating enzyme]-S-ubiquitinyl-L-cysteine + [acceptor protein]-L-lysine = [E2 ubiquitin-conjugating enzyme]-L-cysteine + [acceptor protein]-N(6)-ubiquitinyl-L-lysine.</text>
        <dbReference type="EC" id="2.3.2.31"/>
    </reaction>
</comment>
<dbReference type="Pfam" id="PF21235">
    <property type="entry name" value="UBA_ARI1"/>
    <property type="match status" value="1"/>
</dbReference>
<evidence type="ECO:0000313" key="17">
    <source>
        <dbReference type="EMBL" id="AES89443.1"/>
    </source>
</evidence>
<gene>
    <name evidence="17" type="ordered locus">MTR_4g075010</name>
</gene>
<dbReference type="EMBL" id="CM001220">
    <property type="protein sequence ID" value="AES89443.1"/>
    <property type="molecule type" value="Genomic_DNA"/>
</dbReference>
<dbReference type="PANTHER" id="PTHR11685">
    <property type="entry name" value="RBR FAMILY RING FINGER AND IBR DOMAIN-CONTAINING"/>
    <property type="match status" value="1"/>
</dbReference>
<dbReference type="Gene3D" id="1.20.120.1750">
    <property type="match status" value="2"/>
</dbReference>
<dbReference type="Pfam" id="PF22191">
    <property type="entry name" value="IBR_1"/>
    <property type="match status" value="1"/>
</dbReference>
<keyword evidence="12" id="KW-0862">Zinc</keyword>
<dbReference type="Gene3D" id="3.30.40.10">
    <property type="entry name" value="Zinc/RING finger domain, C3HC4 (zinc finger)"/>
    <property type="match status" value="1"/>
</dbReference>
<keyword evidence="7" id="KW-0808">Transferase</keyword>
<dbReference type="GO" id="GO:0003676">
    <property type="term" value="F:nucleic acid binding"/>
    <property type="evidence" value="ECO:0007669"/>
    <property type="project" value="InterPro"/>
</dbReference>
<evidence type="ECO:0000256" key="5">
    <source>
        <dbReference type="ARBA" id="ARBA00005884"/>
    </source>
</evidence>
<evidence type="ECO:0000259" key="14">
    <source>
        <dbReference type="PROSITE" id="PS50089"/>
    </source>
</evidence>
<dbReference type="CDD" id="cd20346">
    <property type="entry name" value="BRcat_RBR_ANKIB1"/>
    <property type="match status" value="1"/>
</dbReference>
<reference evidence="17 19" key="1">
    <citation type="journal article" date="2011" name="Nature">
        <title>The Medicago genome provides insight into the evolution of rhizobial symbioses.</title>
        <authorList>
            <person name="Young N.D."/>
            <person name="Debelle F."/>
            <person name="Oldroyd G.E."/>
            <person name="Geurts R."/>
            <person name="Cannon S.B."/>
            <person name="Udvardi M.K."/>
            <person name="Benedito V.A."/>
            <person name="Mayer K.F."/>
            <person name="Gouzy J."/>
            <person name="Schoof H."/>
            <person name="Van de Peer Y."/>
            <person name="Proost S."/>
            <person name="Cook D.R."/>
            <person name="Meyers B.C."/>
            <person name="Spannagl M."/>
            <person name="Cheung F."/>
            <person name="De Mita S."/>
            <person name="Krishnakumar V."/>
            <person name="Gundlach H."/>
            <person name="Zhou S."/>
            <person name="Mudge J."/>
            <person name="Bharti A.K."/>
            <person name="Murray J.D."/>
            <person name="Naoumkina M.A."/>
            <person name="Rosen B."/>
            <person name="Silverstein K.A."/>
            <person name="Tang H."/>
            <person name="Rombauts S."/>
            <person name="Zhao P.X."/>
            <person name="Zhou P."/>
            <person name="Barbe V."/>
            <person name="Bardou P."/>
            <person name="Bechner M."/>
            <person name="Bellec A."/>
            <person name="Berger A."/>
            <person name="Berges H."/>
            <person name="Bidwell S."/>
            <person name="Bisseling T."/>
            <person name="Choisne N."/>
            <person name="Couloux A."/>
            <person name="Denny R."/>
            <person name="Deshpande S."/>
            <person name="Dai X."/>
            <person name="Doyle J.J."/>
            <person name="Dudez A.M."/>
            <person name="Farmer A.D."/>
            <person name="Fouteau S."/>
            <person name="Franken C."/>
            <person name="Gibelin C."/>
            <person name="Gish J."/>
            <person name="Goldstein S."/>
            <person name="Gonzalez A.J."/>
            <person name="Green P.J."/>
            <person name="Hallab A."/>
            <person name="Hartog M."/>
            <person name="Hua A."/>
            <person name="Humphray S.J."/>
            <person name="Jeong D.H."/>
            <person name="Jing Y."/>
            <person name="Jocker A."/>
            <person name="Kenton S.M."/>
            <person name="Kim D.J."/>
            <person name="Klee K."/>
            <person name="Lai H."/>
            <person name="Lang C."/>
            <person name="Lin S."/>
            <person name="Macmil S.L."/>
            <person name="Magdelenat G."/>
            <person name="Matthews L."/>
            <person name="McCorrison J."/>
            <person name="Monaghan E.L."/>
            <person name="Mun J.H."/>
            <person name="Najar F.Z."/>
            <person name="Nicholson C."/>
            <person name="Noirot C."/>
            <person name="O'Bleness M."/>
            <person name="Paule C.R."/>
            <person name="Poulain J."/>
            <person name="Prion F."/>
            <person name="Qin B."/>
            <person name="Qu C."/>
            <person name="Retzel E.F."/>
            <person name="Riddle C."/>
            <person name="Sallet E."/>
            <person name="Samain S."/>
            <person name="Samson N."/>
            <person name="Sanders I."/>
            <person name="Saurat O."/>
            <person name="Scarpelli C."/>
            <person name="Schiex T."/>
            <person name="Segurens B."/>
            <person name="Severin A.J."/>
            <person name="Sherrier D.J."/>
            <person name="Shi R."/>
            <person name="Sims S."/>
            <person name="Singer S.R."/>
            <person name="Sinharoy S."/>
            <person name="Sterck L."/>
            <person name="Viollet A."/>
            <person name="Wang B.B."/>
            <person name="Wang K."/>
            <person name="Wang M."/>
            <person name="Wang X."/>
            <person name="Warfsmann J."/>
            <person name="Weissenbach J."/>
            <person name="White D.D."/>
            <person name="White J.D."/>
            <person name="Wiley G.B."/>
            <person name="Wincker P."/>
            <person name="Xing Y."/>
            <person name="Yang L."/>
            <person name="Yao Z."/>
            <person name="Ying F."/>
            <person name="Zhai J."/>
            <person name="Zhou L."/>
            <person name="Zuber A."/>
            <person name="Denarie J."/>
            <person name="Dixon R.A."/>
            <person name="May G.D."/>
            <person name="Schwartz D.C."/>
            <person name="Rogers J."/>
            <person name="Quetier F."/>
            <person name="Town C.D."/>
            <person name="Roe B.A."/>
        </authorList>
    </citation>
    <scope>NUCLEOTIDE SEQUENCE [LARGE SCALE GENOMIC DNA]</scope>
    <source>
        <strain evidence="17">A17</strain>
        <strain evidence="18 19">cv. Jemalong A17</strain>
    </source>
</reference>
<evidence type="ECO:0000313" key="19">
    <source>
        <dbReference type="Proteomes" id="UP000002051"/>
    </source>
</evidence>
<keyword evidence="9" id="KW-0677">Repeat</keyword>
<evidence type="ECO:0000313" key="18">
    <source>
        <dbReference type="EnsemblPlants" id="AES89443"/>
    </source>
</evidence>
<evidence type="ECO:0000256" key="3">
    <source>
        <dbReference type="ARBA" id="ARBA00003976"/>
    </source>
</evidence>
<evidence type="ECO:0000259" key="16">
    <source>
        <dbReference type="PROSITE" id="PS51873"/>
    </source>
</evidence>
<dbReference type="Pfam" id="PF01485">
    <property type="entry name" value="IBR"/>
    <property type="match status" value="1"/>
</dbReference>
<dbReference type="EC" id="2.3.2.31" evidence="6"/>
<comment type="similarity">
    <text evidence="5">Belongs to the RBR family. Ariadne subfamily.</text>
</comment>
<dbReference type="InterPro" id="IPR048962">
    <property type="entry name" value="ARIH1-like_UBL"/>
</dbReference>
<dbReference type="FunFam" id="3.30.40.10:FF:000019">
    <property type="entry name" value="RBR-type E3 ubiquitin transferase"/>
    <property type="match status" value="1"/>
</dbReference>
<evidence type="ECO:0000259" key="15">
    <source>
        <dbReference type="PROSITE" id="PS50158"/>
    </source>
</evidence>
<name>G7JPH6_MEDTR</name>
<dbReference type="InterPro" id="IPR002867">
    <property type="entry name" value="IBR_dom"/>
</dbReference>
<dbReference type="InterPro" id="IPR013083">
    <property type="entry name" value="Znf_RING/FYVE/PHD"/>
</dbReference>
<keyword evidence="10 13" id="KW-0863">Zinc-finger</keyword>
<dbReference type="PROSITE" id="PS51873">
    <property type="entry name" value="TRIAD"/>
    <property type="match status" value="1"/>
</dbReference>
<dbReference type="PaxDb" id="3880-AES89443"/>
<evidence type="ECO:0000256" key="1">
    <source>
        <dbReference type="ARBA" id="ARBA00001798"/>
    </source>
</evidence>